<accession>A0A0V0HAJ5</accession>
<sequence length="190" mass="22075">MLQIVKKKEKKFGGKLGQLEVCSMALGQFVGIFNTVRFPSEKKNCSRITKSMTDHSDFIEDMSLLDLQLAGGRYTWRKGDKHDIAARLDRFLASDEWNGGFKNIKQSILQKVTSDHSPILLQCGNWEPVRSYFKFENWWLQIEGFLDRVKEWWTSFDCEGRTDFILAFKLKALKIKLREWSKSAQGNLAL</sequence>
<dbReference type="EMBL" id="GEDG01022565">
    <property type="protein sequence ID" value="JAP17407.1"/>
    <property type="molecule type" value="Transcribed_RNA"/>
</dbReference>
<organism evidence="1">
    <name type="scientific">Solanum chacoense</name>
    <name type="common">Chaco potato</name>
    <dbReference type="NCBI Taxonomy" id="4108"/>
    <lineage>
        <taxon>Eukaryota</taxon>
        <taxon>Viridiplantae</taxon>
        <taxon>Streptophyta</taxon>
        <taxon>Embryophyta</taxon>
        <taxon>Tracheophyta</taxon>
        <taxon>Spermatophyta</taxon>
        <taxon>Magnoliopsida</taxon>
        <taxon>eudicotyledons</taxon>
        <taxon>Gunneridae</taxon>
        <taxon>Pentapetalae</taxon>
        <taxon>asterids</taxon>
        <taxon>lamiids</taxon>
        <taxon>Solanales</taxon>
        <taxon>Solanaceae</taxon>
        <taxon>Solanoideae</taxon>
        <taxon>Solaneae</taxon>
        <taxon>Solanum</taxon>
    </lineage>
</organism>
<dbReference type="AlphaFoldDB" id="A0A0V0HAJ5"/>
<proteinExistence type="predicted"/>
<dbReference type="Gene3D" id="3.60.10.10">
    <property type="entry name" value="Endonuclease/exonuclease/phosphatase"/>
    <property type="match status" value="1"/>
</dbReference>
<dbReference type="SUPFAM" id="SSF56219">
    <property type="entry name" value="DNase I-like"/>
    <property type="match status" value="1"/>
</dbReference>
<protein>
    <submittedName>
        <fullName evidence="1">Putative ovule protein</fullName>
    </submittedName>
</protein>
<dbReference type="PANTHER" id="PTHR33710">
    <property type="entry name" value="BNAC02G09200D PROTEIN"/>
    <property type="match status" value="1"/>
</dbReference>
<evidence type="ECO:0000313" key="1">
    <source>
        <dbReference type="EMBL" id="JAP17407.1"/>
    </source>
</evidence>
<reference evidence="1" key="1">
    <citation type="submission" date="2015-12" db="EMBL/GenBank/DDBJ databases">
        <title>Gene expression during late stages of embryo sac development: a critical building block for successful pollen-pistil interactions.</title>
        <authorList>
            <person name="Liu Y."/>
            <person name="Joly V."/>
            <person name="Sabar M."/>
            <person name="Matton D.P."/>
        </authorList>
    </citation>
    <scope>NUCLEOTIDE SEQUENCE</scope>
</reference>
<name>A0A0V0HAJ5_SOLCH</name>
<dbReference type="PANTHER" id="PTHR33710:SF71">
    <property type="entry name" value="ENDONUCLEASE_EXONUCLEASE_PHOSPHATASE DOMAIN-CONTAINING PROTEIN"/>
    <property type="match status" value="1"/>
</dbReference>
<dbReference type="InterPro" id="IPR036691">
    <property type="entry name" value="Endo/exonu/phosph_ase_sf"/>
</dbReference>